<feature type="transmembrane region" description="Helical" evidence="2">
    <location>
        <begin position="775"/>
        <end position="798"/>
    </location>
</feature>
<evidence type="ECO:0008006" key="5">
    <source>
        <dbReference type="Google" id="ProtNLM"/>
    </source>
</evidence>
<feature type="compositionally biased region" description="Polar residues" evidence="1">
    <location>
        <begin position="221"/>
        <end position="246"/>
    </location>
</feature>
<feature type="region of interest" description="Disordered" evidence="1">
    <location>
        <begin position="75"/>
        <end position="135"/>
    </location>
</feature>
<dbReference type="InterPro" id="IPR021840">
    <property type="entry name" value="DUF3433"/>
</dbReference>
<evidence type="ECO:0000256" key="1">
    <source>
        <dbReference type="SAM" id="MobiDB-lite"/>
    </source>
</evidence>
<feature type="region of interest" description="Disordered" evidence="1">
    <location>
        <begin position="212"/>
        <end position="255"/>
    </location>
</feature>
<reference evidence="4" key="1">
    <citation type="submission" date="2014-12" db="EMBL/GenBank/DDBJ databases">
        <title>Genome Sequence of Valsa Canker Pathogens Uncovers a Specific Adaption of Colonization on Woody Bark.</title>
        <authorList>
            <person name="Yin Z."/>
            <person name="Liu H."/>
            <person name="Gao X."/>
            <person name="Li Z."/>
            <person name="Song N."/>
            <person name="Ke X."/>
            <person name="Dai Q."/>
            <person name="Wu Y."/>
            <person name="Sun Y."/>
            <person name="Xu J.-R."/>
            <person name="Kang Z.K."/>
            <person name="Wang L."/>
            <person name="Huang L."/>
        </authorList>
    </citation>
    <scope>NUCLEOTIDE SEQUENCE [LARGE SCALE GENOMIC DNA]</scope>
    <source>
        <strain evidence="4">SXYL134</strain>
    </source>
</reference>
<feature type="transmembrane region" description="Helical" evidence="2">
    <location>
        <begin position="712"/>
        <end position="737"/>
    </location>
</feature>
<feature type="transmembrane region" description="Helical" evidence="2">
    <location>
        <begin position="613"/>
        <end position="637"/>
    </location>
</feature>
<feature type="transmembrane region" description="Helical" evidence="2">
    <location>
        <begin position="374"/>
        <end position="394"/>
    </location>
</feature>
<organism evidence="3 4">
    <name type="scientific">Cytospora mali</name>
    <name type="common">Apple Valsa canker fungus</name>
    <name type="synonym">Valsa mali</name>
    <dbReference type="NCBI Taxonomy" id="578113"/>
    <lineage>
        <taxon>Eukaryota</taxon>
        <taxon>Fungi</taxon>
        <taxon>Dikarya</taxon>
        <taxon>Ascomycota</taxon>
        <taxon>Pezizomycotina</taxon>
        <taxon>Sordariomycetes</taxon>
        <taxon>Sordariomycetidae</taxon>
        <taxon>Diaporthales</taxon>
        <taxon>Cytosporaceae</taxon>
        <taxon>Cytospora</taxon>
    </lineage>
</organism>
<keyword evidence="2" id="KW-0472">Membrane</keyword>
<feature type="compositionally biased region" description="Polar residues" evidence="1">
    <location>
        <begin position="1"/>
        <end position="10"/>
    </location>
</feature>
<feature type="compositionally biased region" description="Polar residues" evidence="1">
    <location>
        <begin position="75"/>
        <end position="95"/>
    </location>
</feature>
<evidence type="ECO:0000256" key="2">
    <source>
        <dbReference type="SAM" id="Phobius"/>
    </source>
</evidence>
<protein>
    <recommendedName>
        <fullName evidence="5">Spray</fullName>
    </recommendedName>
</protein>
<dbReference type="STRING" id="694573.A0A194VBI6"/>
<keyword evidence="2" id="KW-1133">Transmembrane helix</keyword>
<feature type="transmembrane region" description="Helical" evidence="2">
    <location>
        <begin position="649"/>
        <end position="667"/>
    </location>
</feature>
<evidence type="ECO:0000313" key="4">
    <source>
        <dbReference type="Proteomes" id="UP000078576"/>
    </source>
</evidence>
<dbReference type="AlphaFoldDB" id="A0A194VBI6"/>
<dbReference type="PANTHER" id="PTHR37544">
    <property type="entry name" value="SPRAY-RELATED"/>
    <property type="match status" value="1"/>
</dbReference>
<evidence type="ECO:0000313" key="3">
    <source>
        <dbReference type="EMBL" id="KUI61345.1"/>
    </source>
</evidence>
<feature type="region of interest" description="Disordered" evidence="1">
    <location>
        <begin position="51"/>
        <end position="70"/>
    </location>
</feature>
<name>A0A194VBI6_CYTMA</name>
<gene>
    <name evidence="3" type="ORF">VP1G_08543</name>
</gene>
<dbReference type="EMBL" id="KN714774">
    <property type="protein sequence ID" value="KUI61345.1"/>
    <property type="molecule type" value="Genomic_DNA"/>
</dbReference>
<feature type="region of interest" description="Disordered" evidence="1">
    <location>
        <begin position="1"/>
        <end position="30"/>
    </location>
</feature>
<dbReference type="OrthoDB" id="3248909at2759"/>
<sequence>MALPQDATSQRLHHGQQQHDDGDVSSPLTFSSRIESFREITDMDFGGYHYDGYSRPTSPSPPSSPMLHGRESLVSLPTTHGSSTPSLGRSGSQRLSKPHGSDGYQAVGGGGSKIPPTSVVGRTASTRSTKGGRYSGISHTTIEVISEGRESVDIGLLPAAAPIDGSEQHTQQPPKTTPIPEALEWQRQEKAGRLSGGLGVGFKPGVTIRETDLLSRDDQGSNKAPSRSISSPRQKTSLNRSATRKSLGQKEADKTGKAIQVIIDDSESVERKKTIKHRESNVDLSVLAGEAIDSEEMNASKFLTMRSTTISNEAQRTETFYPQPDWKPFSMRWPYLSTLITLSIMLAVLTEVLYQSSAKTPLVSFHTPREIKSGVYFAIKFLPTIIAVVFGVLWQITDFEVKRLEAYYQLSKEGGATAAETLNVDYITNFSFWRPIRAFQLRQFAVTVSSIASLLAVSAVPTLSAASIVLTPNRMERLDDPTGLKEILVHPVWSRVQEVALIIIAIMGCILFYQLSSRRSGLLADVKGIAGLAAMATVSHILMDFKDMDVATHRDIHQKLANHRYVLRNSSLAPLPVEDEYDSSVHEKIFGGLYSGNMKAEPKYHLSLNPHPLMLRAAGSVPFIAGIVLFTVLVPIFLFTSAGYMTDKVPWFVTALAVCIKLAWGAVDTNVRMMEPFYLLYRRHAPPKTLTLDYTAMPFAWVAFKALLNGHWLVFAVGFGTVMAEILTVLVTSLAAVEGRDFIEMIKANHGLHGQDTGGPSEGDINAGQETVHSFWVSLGMVVFILLYMSVVATVVFIRRRTPFLPRQPNTIASVLGFIHQSKMLYDFVGTEKFCNREMVRFLEDIGKTYGLGWFEGRDGQMHCGVDQEQLNAGYRHGVDYSQSNKPWIETTSEWL</sequence>
<proteinExistence type="predicted"/>
<feature type="transmembrane region" description="Helical" evidence="2">
    <location>
        <begin position="492"/>
        <end position="513"/>
    </location>
</feature>
<feature type="transmembrane region" description="Helical" evidence="2">
    <location>
        <begin position="333"/>
        <end position="354"/>
    </location>
</feature>
<feature type="transmembrane region" description="Helical" evidence="2">
    <location>
        <begin position="444"/>
        <end position="472"/>
    </location>
</feature>
<keyword evidence="2" id="KW-0812">Transmembrane</keyword>
<keyword evidence="4" id="KW-1185">Reference proteome</keyword>
<accession>A0A194VBI6</accession>
<dbReference type="Pfam" id="PF11915">
    <property type="entry name" value="DUF3433"/>
    <property type="match status" value="2"/>
</dbReference>
<dbReference type="Proteomes" id="UP000078576">
    <property type="component" value="Unassembled WGS sequence"/>
</dbReference>
<dbReference type="PANTHER" id="PTHR37544:SF3">
    <property type="entry name" value="SPRAY"/>
    <property type="match status" value="1"/>
</dbReference>